<evidence type="ECO:0000313" key="2">
    <source>
        <dbReference type="EMBL" id="KAF5361248.1"/>
    </source>
</evidence>
<comment type="caution">
    <text evidence="2">The sequence shown here is derived from an EMBL/GenBank/DDBJ whole genome shotgun (WGS) entry which is preliminary data.</text>
</comment>
<evidence type="ECO:0000256" key="1">
    <source>
        <dbReference type="SAM" id="Phobius"/>
    </source>
</evidence>
<dbReference type="AlphaFoldDB" id="A0A8H5GAA4"/>
<sequence>MLFKVATQATAATKAIVLSGAEGVPGSAEGDGFGMDSDIFQPSWDLRVENTSSEDPFFIFHMHFFVVFFIFQQLSFTLRYPDPLVSLRVLSIPPLVTSPPLRCPDCQVLFQQPP</sequence>
<keyword evidence="1" id="KW-0472">Membrane</keyword>
<organism evidence="2 3">
    <name type="scientific">Tetrapyrgos nigripes</name>
    <dbReference type="NCBI Taxonomy" id="182062"/>
    <lineage>
        <taxon>Eukaryota</taxon>
        <taxon>Fungi</taxon>
        <taxon>Dikarya</taxon>
        <taxon>Basidiomycota</taxon>
        <taxon>Agaricomycotina</taxon>
        <taxon>Agaricomycetes</taxon>
        <taxon>Agaricomycetidae</taxon>
        <taxon>Agaricales</taxon>
        <taxon>Marasmiineae</taxon>
        <taxon>Marasmiaceae</taxon>
        <taxon>Tetrapyrgos</taxon>
    </lineage>
</organism>
<dbReference type="Proteomes" id="UP000559256">
    <property type="component" value="Unassembled WGS sequence"/>
</dbReference>
<keyword evidence="1" id="KW-1133">Transmembrane helix</keyword>
<dbReference type="EMBL" id="JAACJM010000041">
    <property type="protein sequence ID" value="KAF5361248.1"/>
    <property type="molecule type" value="Genomic_DNA"/>
</dbReference>
<keyword evidence="1" id="KW-0812">Transmembrane</keyword>
<keyword evidence="3" id="KW-1185">Reference proteome</keyword>
<gene>
    <name evidence="2" type="ORF">D9758_010308</name>
</gene>
<evidence type="ECO:0000313" key="3">
    <source>
        <dbReference type="Proteomes" id="UP000559256"/>
    </source>
</evidence>
<name>A0A8H5GAA4_9AGAR</name>
<feature type="transmembrane region" description="Helical" evidence="1">
    <location>
        <begin position="57"/>
        <end position="78"/>
    </location>
</feature>
<reference evidence="2 3" key="1">
    <citation type="journal article" date="2020" name="ISME J.">
        <title>Uncovering the hidden diversity of litter-decomposition mechanisms in mushroom-forming fungi.</title>
        <authorList>
            <person name="Floudas D."/>
            <person name="Bentzer J."/>
            <person name="Ahren D."/>
            <person name="Johansson T."/>
            <person name="Persson P."/>
            <person name="Tunlid A."/>
        </authorList>
    </citation>
    <scope>NUCLEOTIDE SEQUENCE [LARGE SCALE GENOMIC DNA]</scope>
    <source>
        <strain evidence="2 3">CBS 291.85</strain>
    </source>
</reference>
<protein>
    <submittedName>
        <fullName evidence="2">Uncharacterized protein</fullName>
    </submittedName>
</protein>
<proteinExistence type="predicted"/>
<accession>A0A8H5GAA4</accession>